<dbReference type="EMBL" id="AYYZ01000002">
    <property type="protein sequence ID" value="KRM53530.1"/>
    <property type="molecule type" value="Genomic_DNA"/>
</dbReference>
<dbReference type="AlphaFoldDB" id="A0A0R1ZGS5"/>
<gene>
    <name evidence="1" type="ORF">FC64_GL000442</name>
</gene>
<dbReference type="PATRIC" id="fig|1423820.4.peg.443"/>
<sequence>MAGEITMVLDDYVKQVQEIRQSFLKLTPVVEKCDQILTTINAYQQQRLPQVELTELELSTDLIFDNLIEYPQLMDVSPQFENLRQVMIENFGIWHICNQLWINDLQAFCGLDSYNLEIMAGNAVISANLKNTIATDNLDWQGQDNDRPCPWTALEKLDAVTAVQKYYSHVDNIIMAWAPDSGEVDWQVLHFLRQNYFQGNLIVIGERNGATNSTKFWQNAQLQLVDQLNQHHRPFDFINDQVWLVK</sequence>
<evidence type="ECO:0000313" key="1">
    <source>
        <dbReference type="EMBL" id="KRM53530.1"/>
    </source>
</evidence>
<proteinExistence type="predicted"/>
<protein>
    <recommendedName>
        <fullName evidence="3">SAM-dependent methyltransferase</fullName>
    </recommendedName>
</protein>
<reference evidence="1 2" key="1">
    <citation type="journal article" date="2015" name="Genome Announc.">
        <title>Expanding the biotechnology potential of lactobacilli through comparative genomics of 213 strains and associated genera.</title>
        <authorList>
            <person name="Sun Z."/>
            <person name="Harris H.M."/>
            <person name="McCann A."/>
            <person name="Guo C."/>
            <person name="Argimon S."/>
            <person name="Zhang W."/>
            <person name="Yang X."/>
            <person name="Jeffery I.B."/>
            <person name="Cooney J.C."/>
            <person name="Kagawa T.F."/>
            <person name="Liu W."/>
            <person name="Song Y."/>
            <person name="Salvetti E."/>
            <person name="Wrobel A."/>
            <person name="Rasinkangas P."/>
            <person name="Parkhill J."/>
            <person name="Rea M.C."/>
            <person name="O'Sullivan O."/>
            <person name="Ritari J."/>
            <person name="Douillard F.P."/>
            <person name="Paul Ross R."/>
            <person name="Yang R."/>
            <person name="Briner A.E."/>
            <person name="Felis G.E."/>
            <person name="de Vos W.M."/>
            <person name="Barrangou R."/>
            <person name="Klaenhammer T.R."/>
            <person name="Caufield P.W."/>
            <person name="Cui Y."/>
            <person name="Zhang H."/>
            <person name="O'Toole P.W."/>
        </authorList>
    </citation>
    <scope>NUCLEOTIDE SEQUENCE [LARGE SCALE GENOMIC DNA]</scope>
    <source>
        <strain evidence="1 2">DSM 20653</strain>
    </source>
</reference>
<evidence type="ECO:0008006" key="3">
    <source>
        <dbReference type="Google" id="ProtNLM"/>
    </source>
</evidence>
<dbReference type="Proteomes" id="UP000051291">
    <property type="component" value="Unassembled WGS sequence"/>
</dbReference>
<dbReference type="STRING" id="1423820.FC64_GL000442"/>
<evidence type="ECO:0000313" key="2">
    <source>
        <dbReference type="Proteomes" id="UP000051291"/>
    </source>
</evidence>
<name>A0A0R1ZGS5_9LACO</name>
<comment type="caution">
    <text evidence="1">The sequence shown here is derived from an EMBL/GenBank/DDBJ whole genome shotgun (WGS) entry which is preliminary data.</text>
</comment>
<keyword evidence="2" id="KW-1185">Reference proteome</keyword>
<organism evidence="1 2">
    <name type="scientific">Ligilactobacillus araffinosus DSM 20653</name>
    <dbReference type="NCBI Taxonomy" id="1423820"/>
    <lineage>
        <taxon>Bacteria</taxon>
        <taxon>Bacillati</taxon>
        <taxon>Bacillota</taxon>
        <taxon>Bacilli</taxon>
        <taxon>Lactobacillales</taxon>
        <taxon>Lactobacillaceae</taxon>
        <taxon>Ligilactobacillus</taxon>
    </lineage>
</organism>
<accession>A0A0R1ZGS5</accession>